<accession>A0AAD8E2U9</accession>
<reference evidence="1" key="2">
    <citation type="submission" date="2023-05" db="EMBL/GenBank/DDBJ databases">
        <authorList>
            <person name="Fouks B."/>
        </authorList>
    </citation>
    <scope>NUCLEOTIDE SEQUENCE</scope>
    <source>
        <strain evidence="1">Stay&amp;Tobe</strain>
        <tissue evidence="1">Testes</tissue>
    </source>
</reference>
<dbReference type="Proteomes" id="UP001233999">
    <property type="component" value="Unassembled WGS sequence"/>
</dbReference>
<reference evidence="1" key="1">
    <citation type="journal article" date="2023" name="IScience">
        <title>Live-bearing cockroach genome reveals convergent evolutionary mechanisms linked to viviparity in insects and beyond.</title>
        <authorList>
            <person name="Fouks B."/>
            <person name="Harrison M.C."/>
            <person name="Mikhailova A.A."/>
            <person name="Marchal E."/>
            <person name="English S."/>
            <person name="Carruthers M."/>
            <person name="Jennings E.C."/>
            <person name="Chiamaka E.L."/>
            <person name="Frigard R.A."/>
            <person name="Pippel M."/>
            <person name="Attardo G.M."/>
            <person name="Benoit J.B."/>
            <person name="Bornberg-Bauer E."/>
            <person name="Tobe S.S."/>
        </authorList>
    </citation>
    <scope>NUCLEOTIDE SEQUENCE</scope>
    <source>
        <strain evidence="1">Stay&amp;Tobe</strain>
    </source>
</reference>
<dbReference type="EMBL" id="JASPKZ010010269">
    <property type="protein sequence ID" value="KAJ9574679.1"/>
    <property type="molecule type" value="Genomic_DNA"/>
</dbReference>
<organism evidence="1 2">
    <name type="scientific">Diploptera punctata</name>
    <name type="common">Pacific beetle cockroach</name>
    <dbReference type="NCBI Taxonomy" id="6984"/>
    <lineage>
        <taxon>Eukaryota</taxon>
        <taxon>Metazoa</taxon>
        <taxon>Ecdysozoa</taxon>
        <taxon>Arthropoda</taxon>
        <taxon>Hexapoda</taxon>
        <taxon>Insecta</taxon>
        <taxon>Pterygota</taxon>
        <taxon>Neoptera</taxon>
        <taxon>Polyneoptera</taxon>
        <taxon>Dictyoptera</taxon>
        <taxon>Blattodea</taxon>
        <taxon>Blaberoidea</taxon>
        <taxon>Blaberidae</taxon>
        <taxon>Diplopterinae</taxon>
        <taxon>Diploptera</taxon>
    </lineage>
</organism>
<protein>
    <submittedName>
        <fullName evidence="1">Uncharacterized protein</fullName>
    </submittedName>
</protein>
<sequence length="78" mass="8997">YLLSSVIVTAIFLDDFCSHMSIGGGLRVRVRQRRLRVAASATLISFFSIEEHRYTYRLNYNALTRESLFFRLVSPVPV</sequence>
<gene>
    <name evidence="1" type="ORF">L9F63_008140</name>
</gene>
<evidence type="ECO:0000313" key="2">
    <source>
        <dbReference type="Proteomes" id="UP001233999"/>
    </source>
</evidence>
<dbReference type="AlphaFoldDB" id="A0AAD8E2U9"/>
<proteinExistence type="predicted"/>
<feature type="non-terminal residue" evidence="1">
    <location>
        <position position="1"/>
    </location>
</feature>
<feature type="non-terminal residue" evidence="1">
    <location>
        <position position="78"/>
    </location>
</feature>
<name>A0AAD8E2U9_DIPPU</name>
<comment type="caution">
    <text evidence="1">The sequence shown here is derived from an EMBL/GenBank/DDBJ whole genome shotgun (WGS) entry which is preliminary data.</text>
</comment>
<keyword evidence="2" id="KW-1185">Reference proteome</keyword>
<evidence type="ECO:0000313" key="1">
    <source>
        <dbReference type="EMBL" id="KAJ9574679.1"/>
    </source>
</evidence>